<dbReference type="InterPro" id="IPR013783">
    <property type="entry name" value="Ig-like_fold"/>
</dbReference>
<organism evidence="3 4">
    <name type="scientific">Paramuribaculum intestinale</name>
    <dbReference type="NCBI Taxonomy" id="2094151"/>
    <lineage>
        <taxon>Bacteria</taxon>
        <taxon>Pseudomonadati</taxon>
        <taxon>Bacteroidota</taxon>
        <taxon>Bacteroidia</taxon>
        <taxon>Bacteroidales</taxon>
        <taxon>Muribaculaceae</taxon>
        <taxon>Paramuribaculum</taxon>
    </lineage>
</organism>
<dbReference type="AlphaFoldDB" id="A0A2V1IWM2"/>
<feature type="chain" id="PRO_5015858110" description="Fibronectin type-III domain-containing protein" evidence="1">
    <location>
        <begin position="23"/>
        <end position="250"/>
    </location>
</feature>
<dbReference type="EMBL" id="PUBV01000002">
    <property type="protein sequence ID" value="PWB09373.1"/>
    <property type="molecule type" value="Genomic_DNA"/>
</dbReference>
<evidence type="ECO:0000313" key="4">
    <source>
        <dbReference type="Proteomes" id="UP000244925"/>
    </source>
</evidence>
<dbReference type="SMART" id="SM00060">
    <property type="entry name" value="FN3"/>
    <property type="match status" value="2"/>
</dbReference>
<dbReference type="Pfam" id="PF00041">
    <property type="entry name" value="fn3"/>
    <property type="match status" value="1"/>
</dbReference>
<proteinExistence type="predicted"/>
<gene>
    <name evidence="3" type="ORF">C5O25_01660</name>
</gene>
<evidence type="ECO:0000259" key="2">
    <source>
        <dbReference type="PROSITE" id="PS50853"/>
    </source>
</evidence>
<dbReference type="Proteomes" id="UP000244925">
    <property type="component" value="Unassembled WGS sequence"/>
</dbReference>
<sequence>MNKLRKAMMVLGVILATSFSFVSCSDDGPVQMGQVPVNSCRVTSNSVSIYWSTVPNENCAGYQVVLYQGSRENLGQEVTSNDYDNRTYKATYGGLQPATVYTVAVRSLAGEKSGLTDGDFYYRQFATAPLISVTASNATFYKTEGVTSDGSWGKVIRAKVTLTWPEQAVTSAGGYELVVKLVTVKDGKETTSNVGSFSTDKLNVTSTVADGLIPGRKYIFSFRTRGNGNCDYSYSDYADVTYTVPAAPAA</sequence>
<reference evidence="4" key="1">
    <citation type="submission" date="2018-02" db="EMBL/GenBank/DDBJ databases">
        <authorList>
            <person name="Clavel T."/>
            <person name="Strowig T."/>
        </authorList>
    </citation>
    <scope>NUCLEOTIDE SEQUENCE [LARGE SCALE GENOMIC DNA]</scope>
    <source>
        <strain evidence="4">DSM 100764</strain>
    </source>
</reference>
<keyword evidence="4" id="KW-1185">Reference proteome</keyword>
<comment type="caution">
    <text evidence="3">The sequence shown here is derived from an EMBL/GenBank/DDBJ whole genome shotgun (WGS) entry which is preliminary data.</text>
</comment>
<dbReference type="CDD" id="cd00063">
    <property type="entry name" value="FN3"/>
    <property type="match status" value="1"/>
</dbReference>
<keyword evidence="1" id="KW-0732">Signal</keyword>
<dbReference type="InterPro" id="IPR003961">
    <property type="entry name" value="FN3_dom"/>
</dbReference>
<dbReference type="Gene3D" id="2.60.40.10">
    <property type="entry name" value="Immunoglobulins"/>
    <property type="match status" value="1"/>
</dbReference>
<dbReference type="InterPro" id="IPR036116">
    <property type="entry name" value="FN3_sf"/>
</dbReference>
<feature type="domain" description="Fibronectin type-III" evidence="2">
    <location>
        <begin position="33"/>
        <end position="131"/>
    </location>
</feature>
<evidence type="ECO:0000256" key="1">
    <source>
        <dbReference type="SAM" id="SignalP"/>
    </source>
</evidence>
<name>A0A2V1IWM2_9BACT</name>
<evidence type="ECO:0000313" key="3">
    <source>
        <dbReference type="EMBL" id="PWB09373.1"/>
    </source>
</evidence>
<dbReference type="GeneID" id="93425325"/>
<protein>
    <recommendedName>
        <fullName evidence="2">Fibronectin type-III domain-containing protein</fullName>
    </recommendedName>
</protein>
<dbReference type="SUPFAM" id="SSF49265">
    <property type="entry name" value="Fibronectin type III"/>
    <property type="match status" value="1"/>
</dbReference>
<dbReference type="PROSITE" id="PS51257">
    <property type="entry name" value="PROKAR_LIPOPROTEIN"/>
    <property type="match status" value="1"/>
</dbReference>
<dbReference type="PROSITE" id="PS50853">
    <property type="entry name" value="FN3"/>
    <property type="match status" value="1"/>
</dbReference>
<accession>A0A2V1IWM2</accession>
<feature type="signal peptide" evidence="1">
    <location>
        <begin position="1"/>
        <end position="22"/>
    </location>
</feature>
<dbReference type="RefSeq" id="WP_107034995.1">
    <property type="nucleotide sequence ID" value="NZ_CAPOLP010000005.1"/>
</dbReference>